<proteinExistence type="predicted"/>
<evidence type="ECO:0000313" key="3">
    <source>
        <dbReference type="Proteomes" id="UP000324897"/>
    </source>
</evidence>
<dbReference type="OrthoDB" id="10645731at2759"/>
<keyword evidence="3" id="KW-1185">Reference proteome</keyword>
<accession>A0A5J9WMY0</accession>
<feature type="region of interest" description="Disordered" evidence="1">
    <location>
        <begin position="1"/>
        <end position="81"/>
    </location>
</feature>
<protein>
    <submittedName>
        <fullName evidence="2">Uncharacterized protein</fullName>
    </submittedName>
</protein>
<dbReference type="Proteomes" id="UP000324897">
    <property type="component" value="Chromosome 6"/>
</dbReference>
<evidence type="ECO:0000313" key="2">
    <source>
        <dbReference type="EMBL" id="TVU48740.1"/>
    </source>
</evidence>
<sequence length="242" mass="26150">RPPRHNETLSPSNPLARSEIDRGSGAAPRAAEREPGTTTGGATARAGGAAARAAERERRRQQGLSRVGLPPRVGVAPPPRVGFPPRAAASRLDFRPSLLVHLLGSSISGEHGSSTPAAARVPRRQRAHELGFHVCGCCCFHAGLSHLDFFQKKPTSTTKMSVSIRSHQEIINLTQHLQYPNGVLYVKLERLGSLHTAGTSYLALLGLIHPRPWVCCKDEESNRDVFVYKDDTPATSRCTSTS</sequence>
<comment type="caution">
    <text evidence="2">The sequence shown here is derived from an EMBL/GenBank/DDBJ whole genome shotgun (WGS) entry which is preliminary data.</text>
</comment>
<gene>
    <name evidence="2" type="ORF">EJB05_00011</name>
</gene>
<reference evidence="2 3" key="1">
    <citation type="journal article" date="2019" name="Sci. Rep.">
        <title>A high-quality genome of Eragrostis curvula grass provides insights into Poaceae evolution and supports new strategies to enhance forage quality.</title>
        <authorList>
            <person name="Carballo J."/>
            <person name="Santos B.A.C.M."/>
            <person name="Zappacosta D."/>
            <person name="Garbus I."/>
            <person name="Selva J.P."/>
            <person name="Gallo C.A."/>
            <person name="Diaz A."/>
            <person name="Albertini E."/>
            <person name="Caccamo M."/>
            <person name="Echenique V."/>
        </authorList>
    </citation>
    <scope>NUCLEOTIDE SEQUENCE [LARGE SCALE GENOMIC DNA]</scope>
    <source>
        <strain evidence="3">cv. Victoria</strain>
        <tissue evidence="2">Leaf</tissue>
    </source>
</reference>
<name>A0A5J9WMY0_9POAL</name>
<dbReference type="Gramene" id="TVU48740">
    <property type="protein sequence ID" value="TVU48740"/>
    <property type="gene ID" value="EJB05_00011"/>
</dbReference>
<organism evidence="2 3">
    <name type="scientific">Eragrostis curvula</name>
    <name type="common">weeping love grass</name>
    <dbReference type="NCBI Taxonomy" id="38414"/>
    <lineage>
        <taxon>Eukaryota</taxon>
        <taxon>Viridiplantae</taxon>
        <taxon>Streptophyta</taxon>
        <taxon>Embryophyta</taxon>
        <taxon>Tracheophyta</taxon>
        <taxon>Spermatophyta</taxon>
        <taxon>Magnoliopsida</taxon>
        <taxon>Liliopsida</taxon>
        <taxon>Poales</taxon>
        <taxon>Poaceae</taxon>
        <taxon>PACMAD clade</taxon>
        <taxon>Chloridoideae</taxon>
        <taxon>Eragrostideae</taxon>
        <taxon>Eragrostidinae</taxon>
        <taxon>Eragrostis</taxon>
    </lineage>
</organism>
<dbReference type="EMBL" id="RWGY01000002">
    <property type="protein sequence ID" value="TVU48740.1"/>
    <property type="molecule type" value="Genomic_DNA"/>
</dbReference>
<dbReference type="AlphaFoldDB" id="A0A5J9WMY0"/>
<evidence type="ECO:0000256" key="1">
    <source>
        <dbReference type="SAM" id="MobiDB-lite"/>
    </source>
</evidence>
<feature type="non-terminal residue" evidence="2">
    <location>
        <position position="1"/>
    </location>
</feature>
<feature type="compositionally biased region" description="Low complexity" evidence="1">
    <location>
        <begin position="66"/>
        <end position="75"/>
    </location>
</feature>
<feature type="compositionally biased region" description="Low complexity" evidence="1">
    <location>
        <begin position="36"/>
        <end position="52"/>
    </location>
</feature>